<reference evidence="1" key="1">
    <citation type="submission" date="2020-03" db="EMBL/GenBank/DDBJ databases">
        <title>Psychroflexus Maritimus sp. nov., isolate from marine sediment.</title>
        <authorList>
            <person name="Zhong Y.-L."/>
        </authorList>
    </citation>
    <scope>NUCLEOTIDE SEQUENCE</scope>
    <source>
        <strain evidence="1">C1</strain>
    </source>
</reference>
<proteinExistence type="predicted"/>
<accession>A0A967AKE2</accession>
<evidence type="ECO:0000313" key="1">
    <source>
        <dbReference type="EMBL" id="NGZ89954.1"/>
    </source>
</evidence>
<dbReference type="EMBL" id="JAANAS010000048">
    <property type="protein sequence ID" value="NGZ89954.1"/>
    <property type="molecule type" value="Genomic_DNA"/>
</dbReference>
<dbReference type="Proteomes" id="UP000643701">
    <property type="component" value="Unassembled WGS sequence"/>
</dbReference>
<organism evidence="1 2">
    <name type="scientific">Psychroflexus maritimus</name>
    <dbReference type="NCBI Taxonomy" id="2714865"/>
    <lineage>
        <taxon>Bacteria</taxon>
        <taxon>Pseudomonadati</taxon>
        <taxon>Bacteroidota</taxon>
        <taxon>Flavobacteriia</taxon>
        <taxon>Flavobacteriales</taxon>
        <taxon>Flavobacteriaceae</taxon>
        <taxon>Psychroflexus</taxon>
    </lineage>
</organism>
<dbReference type="RefSeq" id="WP_166400211.1">
    <property type="nucleotide sequence ID" value="NZ_JAANAS010000048.1"/>
</dbReference>
<gene>
    <name evidence="1" type="ORF">G7034_06775</name>
</gene>
<name>A0A967AKE2_9FLAO</name>
<dbReference type="AlphaFoldDB" id="A0A967AKE2"/>
<keyword evidence="2" id="KW-1185">Reference proteome</keyword>
<protein>
    <submittedName>
        <fullName evidence="1">PorT family protein</fullName>
    </submittedName>
</protein>
<evidence type="ECO:0000313" key="2">
    <source>
        <dbReference type="Proteomes" id="UP000643701"/>
    </source>
</evidence>
<comment type="caution">
    <text evidence="1">The sequence shown here is derived from an EMBL/GenBank/DDBJ whole genome shotgun (WGS) entry which is preliminary data.</text>
</comment>
<sequence>MCIIQKFASSVLILIFSLSPILIYSQDQFKEGFYVNLKNDTIHGFIRDNDWMFSPNHFLFKSSMESDEKKFLPSQVRSFQFLEGDIFIAQTLPVEVTPTSVNRLVKDSSLNYEDKSIFLKTLIRGKASLYKYSEANFSRYFLEHQEVLEQLIYKQYLNEQNKIATINYFRNQLYTALKCDQLQLKNFENLAYLEKPLKKIVKTYNSCFEEEQEEFKKERKVDMNLKIRPGAQFGFLEVDSPGRDTDNFGSQLAFRIGLELEYILPYNNSKWSIIFEPVFQSYSSRVDYDSFATPRFREANYTSIELGFGVRHYFFLTEVQKLFINAGGVADFPFNSSIEGNVGGNLDISRSANAFFGAGYSISNNIGFELRWHLNRDLVQPYTSHSSSFNSISLIFAYQLF</sequence>